<feature type="region of interest" description="Disordered" evidence="1">
    <location>
        <begin position="111"/>
        <end position="152"/>
    </location>
</feature>
<keyword evidence="2" id="KW-0472">Membrane</keyword>
<feature type="transmembrane region" description="Helical" evidence="2">
    <location>
        <begin position="86"/>
        <end position="109"/>
    </location>
</feature>
<feature type="transmembrane region" description="Helical" evidence="2">
    <location>
        <begin position="158"/>
        <end position="175"/>
    </location>
</feature>
<keyword evidence="2" id="KW-1133">Transmembrane helix</keyword>
<dbReference type="EMBL" id="RQJP01000001">
    <property type="protein sequence ID" value="RRB18293.1"/>
    <property type="molecule type" value="Genomic_DNA"/>
</dbReference>
<evidence type="ECO:0000256" key="1">
    <source>
        <dbReference type="SAM" id="MobiDB-lite"/>
    </source>
</evidence>
<feature type="transmembrane region" description="Helical" evidence="2">
    <location>
        <begin position="187"/>
        <end position="208"/>
    </location>
</feature>
<dbReference type="AlphaFoldDB" id="A0A3P1CYA9"/>
<dbReference type="RefSeq" id="WP_124905748.1">
    <property type="nucleotide sequence ID" value="NZ_RQJP01000001.1"/>
</dbReference>
<feature type="transmembrane region" description="Helical" evidence="2">
    <location>
        <begin position="47"/>
        <end position="66"/>
    </location>
</feature>
<dbReference type="OrthoDB" id="950235at2"/>
<evidence type="ECO:0000313" key="4">
    <source>
        <dbReference type="Proteomes" id="UP000274271"/>
    </source>
</evidence>
<sequence>MLTYAVAAFASRHPKVAAGVIILSECCNVAIGLLLGSSLLADQPGWYLSFLLAGLVLFRVLFRHYIAIRLPDLVSTRRFRFQKNSYSLLFLINFLAFIVAGGMSGRAVLHPEPSGSVTSEGFRSDGATSEKDSLTTSQPLSQTAVSSSAEDSHTGTKIGYFLLFLASFFLFGLSSRLACNLICAEQGLLGVMVLLLGTGILAGGFYFLGRAFTKNMKPYKEMNPNERKREGRRFRRTLLGTVLGLLVFSLLPALF</sequence>
<proteinExistence type="predicted"/>
<keyword evidence="4" id="KW-1185">Reference proteome</keyword>
<accession>A0A3P1CYA9</accession>
<organism evidence="3 4">
    <name type="scientific">Larkinella knui</name>
    <dbReference type="NCBI Taxonomy" id="2025310"/>
    <lineage>
        <taxon>Bacteria</taxon>
        <taxon>Pseudomonadati</taxon>
        <taxon>Bacteroidota</taxon>
        <taxon>Cytophagia</taxon>
        <taxon>Cytophagales</taxon>
        <taxon>Spirosomataceae</taxon>
        <taxon>Larkinella</taxon>
    </lineage>
</organism>
<evidence type="ECO:0000256" key="2">
    <source>
        <dbReference type="SAM" id="Phobius"/>
    </source>
</evidence>
<protein>
    <submittedName>
        <fullName evidence="3">Uncharacterized protein</fullName>
    </submittedName>
</protein>
<keyword evidence="2" id="KW-0812">Transmembrane</keyword>
<comment type="caution">
    <text evidence="3">The sequence shown here is derived from an EMBL/GenBank/DDBJ whole genome shotgun (WGS) entry which is preliminary data.</text>
</comment>
<dbReference type="Proteomes" id="UP000274271">
    <property type="component" value="Unassembled WGS sequence"/>
</dbReference>
<feature type="compositionally biased region" description="Polar residues" evidence="1">
    <location>
        <begin position="134"/>
        <end position="149"/>
    </location>
</feature>
<evidence type="ECO:0000313" key="3">
    <source>
        <dbReference type="EMBL" id="RRB18293.1"/>
    </source>
</evidence>
<feature type="transmembrane region" description="Helical" evidence="2">
    <location>
        <begin position="237"/>
        <end position="254"/>
    </location>
</feature>
<gene>
    <name evidence="3" type="ORF">EHT87_08475</name>
</gene>
<feature type="transmembrane region" description="Helical" evidence="2">
    <location>
        <begin position="16"/>
        <end position="35"/>
    </location>
</feature>
<name>A0A3P1CYA9_9BACT</name>
<reference evidence="3 4" key="1">
    <citation type="submission" date="2018-11" db="EMBL/GenBank/DDBJ databases">
        <authorList>
            <person name="Zhou Z."/>
            <person name="Wang G."/>
        </authorList>
    </citation>
    <scope>NUCLEOTIDE SEQUENCE [LARGE SCALE GENOMIC DNA]</scope>
    <source>
        <strain evidence="3 4">KCTC42998</strain>
    </source>
</reference>